<feature type="transmembrane region" description="Helical" evidence="2">
    <location>
        <begin position="206"/>
        <end position="228"/>
    </location>
</feature>
<dbReference type="AlphaFoldDB" id="A0A4V1QQW1"/>
<dbReference type="EMBL" id="SDPL01000473">
    <property type="protein sequence ID" value="RXZ42428.1"/>
    <property type="molecule type" value="Genomic_DNA"/>
</dbReference>
<evidence type="ECO:0000256" key="1">
    <source>
        <dbReference type="SAM" id="MobiDB-lite"/>
    </source>
</evidence>
<dbReference type="GO" id="GO:0080120">
    <property type="term" value="P:CAAX-box protein maturation"/>
    <property type="evidence" value="ECO:0007669"/>
    <property type="project" value="UniProtKB-ARBA"/>
</dbReference>
<keyword evidence="4" id="KW-0378">Hydrolase</keyword>
<proteinExistence type="predicted"/>
<feature type="transmembrane region" description="Helical" evidence="2">
    <location>
        <begin position="50"/>
        <end position="66"/>
    </location>
</feature>
<sequence length="315" mass="35496">MLARAADRASRPAGEPRTRHPREGRIGRACEAWGVTAVVATPSEVRTHPIALIPAALVCSAAVLLFGFQLRLPGYAMLVVGLFVAWLVDRSGRTERLLPDLALIAIGQAIISTMSLEAQLSDEAMVRFTVVLGLAVLVPFLISRFLYRERTIRFPWRTGRRWTRTQWLYLVFVTLAGWLILPFYFITSGVYQNWPTVTEPNEIARLFVGVNAVGTWDELFFICTVFALLRRHFPTWQANLLQAIVFVSFLWELGYQSWGPLLTIPFALIQGYTFKLTKSLTYVLVVHLLFDAIVFCVIVYAHNGWPAIFPLVPAG</sequence>
<feature type="region of interest" description="Disordered" evidence="1">
    <location>
        <begin position="1"/>
        <end position="23"/>
    </location>
</feature>
<feature type="domain" description="CAAX prenyl protease 2/Lysostaphin resistance protein A-like" evidence="3">
    <location>
        <begin position="202"/>
        <end position="293"/>
    </location>
</feature>
<reference evidence="4 5" key="1">
    <citation type="submission" date="2019-01" db="EMBL/GenBank/DDBJ databases">
        <authorList>
            <person name="Li J."/>
        </authorList>
    </citation>
    <scope>NUCLEOTIDE SEQUENCE [LARGE SCALE GENOMIC DNA]</scope>
    <source>
        <strain evidence="4 5">CGMCC 4.7180</strain>
    </source>
</reference>
<evidence type="ECO:0000313" key="4">
    <source>
        <dbReference type="EMBL" id="RXZ42428.1"/>
    </source>
</evidence>
<protein>
    <submittedName>
        <fullName evidence="4">CPBP family intramembrane metalloprotease</fullName>
    </submittedName>
</protein>
<organism evidence="4 5">
    <name type="scientific">Agromyces binzhouensis</name>
    <dbReference type="NCBI Taxonomy" id="1817495"/>
    <lineage>
        <taxon>Bacteria</taxon>
        <taxon>Bacillati</taxon>
        <taxon>Actinomycetota</taxon>
        <taxon>Actinomycetes</taxon>
        <taxon>Micrococcales</taxon>
        <taxon>Microbacteriaceae</taxon>
        <taxon>Agromyces</taxon>
    </lineage>
</organism>
<feature type="transmembrane region" description="Helical" evidence="2">
    <location>
        <begin position="167"/>
        <end position="186"/>
    </location>
</feature>
<gene>
    <name evidence="4" type="ORF">ESO86_15820</name>
</gene>
<accession>A0A4V1QQW1</accession>
<dbReference type="Pfam" id="PF02517">
    <property type="entry name" value="Rce1-like"/>
    <property type="match status" value="1"/>
</dbReference>
<keyword evidence="2" id="KW-1133">Transmembrane helix</keyword>
<evidence type="ECO:0000259" key="3">
    <source>
        <dbReference type="Pfam" id="PF02517"/>
    </source>
</evidence>
<dbReference type="GO" id="GO:0006508">
    <property type="term" value="P:proteolysis"/>
    <property type="evidence" value="ECO:0007669"/>
    <property type="project" value="UniProtKB-KW"/>
</dbReference>
<keyword evidence="4" id="KW-0482">Metalloprotease</keyword>
<keyword evidence="4" id="KW-0645">Protease</keyword>
<comment type="caution">
    <text evidence="4">The sequence shown here is derived from an EMBL/GenBank/DDBJ whole genome shotgun (WGS) entry which is preliminary data.</text>
</comment>
<evidence type="ECO:0000313" key="5">
    <source>
        <dbReference type="Proteomes" id="UP000292881"/>
    </source>
</evidence>
<evidence type="ECO:0000256" key="2">
    <source>
        <dbReference type="SAM" id="Phobius"/>
    </source>
</evidence>
<dbReference type="Proteomes" id="UP000292881">
    <property type="component" value="Unassembled WGS sequence"/>
</dbReference>
<feature type="transmembrane region" description="Helical" evidence="2">
    <location>
        <begin position="279"/>
        <end position="301"/>
    </location>
</feature>
<keyword evidence="2" id="KW-0812">Transmembrane</keyword>
<keyword evidence="2" id="KW-0472">Membrane</keyword>
<dbReference type="OrthoDB" id="3078181at2"/>
<dbReference type="GO" id="GO:0008237">
    <property type="term" value="F:metallopeptidase activity"/>
    <property type="evidence" value="ECO:0007669"/>
    <property type="project" value="UniProtKB-KW"/>
</dbReference>
<dbReference type="GO" id="GO:0004175">
    <property type="term" value="F:endopeptidase activity"/>
    <property type="evidence" value="ECO:0007669"/>
    <property type="project" value="UniProtKB-ARBA"/>
</dbReference>
<name>A0A4V1QQW1_9MICO</name>
<feature type="transmembrane region" description="Helical" evidence="2">
    <location>
        <begin position="126"/>
        <end position="147"/>
    </location>
</feature>
<keyword evidence="5" id="KW-1185">Reference proteome</keyword>
<dbReference type="InterPro" id="IPR003675">
    <property type="entry name" value="Rce1/LyrA-like_dom"/>
</dbReference>